<dbReference type="InterPro" id="IPR024370">
    <property type="entry name" value="PBP_domain"/>
</dbReference>
<evidence type="ECO:0000256" key="4">
    <source>
        <dbReference type="RuleBase" id="RU367119"/>
    </source>
</evidence>
<feature type="chain" id="PRO_5027143475" description="Phosphate-binding protein" evidence="4">
    <location>
        <begin position="19"/>
        <end position="275"/>
    </location>
</feature>
<sequence length="275" mass="29650">MKRIWILAVMLLATSVFAFQWPWAKKREGQLTIQGSTTVLPIAQMAAEEFIKKHPNANITVRGGGSGTGIAALIDGTTDIANASRPMKTKEMKTARSKGIDPYPTIIARDGIAVVVHSSNPLSKMSLDQIRAIFSGDVSRWSDVGGKNEPIVVISRDVASGTFEVFKKLVLTGGKVRQDALMLASNMAVATTVEKTPGAIGYVGLGYISERVKAVSIDGVIPTKETSASGEYPLARPLYIYTNREPSGLAKSFIDFVLRPEGQEIVDKQGFVPVR</sequence>
<keyword evidence="4" id="KW-0592">Phosphate transport</keyword>
<dbReference type="SUPFAM" id="SSF53850">
    <property type="entry name" value="Periplasmic binding protein-like II"/>
    <property type="match status" value="1"/>
</dbReference>
<evidence type="ECO:0000256" key="3">
    <source>
        <dbReference type="ARBA" id="ARBA00022729"/>
    </source>
</evidence>
<feature type="signal peptide" evidence="4">
    <location>
        <begin position="1"/>
        <end position="18"/>
    </location>
</feature>
<comment type="function">
    <text evidence="4">Involved in the system for phosphate transport across the cytoplasmic membrane.</text>
</comment>
<dbReference type="PANTHER" id="PTHR30570:SF1">
    <property type="entry name" value="PHOSPHATE-BINDING PROTEIN PSTS"/>
    <property type="match status" value="1"/>
</dbReference>
<dbReference type="CDD" id="cd13566">
    <property type="entry name" value="PBP2_phosphate"/>
    <property type="match status" value="1"/>
</dbReference>
<keyword evidence="2 4" id="KW-0813">Transport</keyword>
<feature type="domain" description="PBP" evidence="5">
    <location>
        <begin position="27"/>
        <end position="261"/>
    </location>
</feature>
<dbReference type="InterPro" id="IPR011862">
    <property type="entry name" value="Phos-bd"/>
</dbReference>
<dbReference type="NCBIfam" id="TIGR02136">
    <property type="entry name" value="ptsS_2"/>
    <property type="match status" value="1"/>
</dbReference>
<accession>A0A235BYL7</accession>
<dbReference type="Proteomes" id="UP000215215">
    <property type="component" value="Unassembled WGS sequence"/>
</dbReference>
<dbReference type="PANTHER" id="PTHR30570">
    <property type="entry name" value="PERIPLASMIC PHOSPHATE BINDING COMPONENT OF PHOSPHATE ABC TRANSPORTER"/>
    <property type="match status" value="1"/>
</dbReference>
<dbReference type="GO" id="GO:0042301">
    <property type="term" value="F:phosphate ion binding"/>
    <property type="evidence" value="ECO:0007669"/>
    <property type="project" value="UniProtKB-UniRule"/>
</dbReference>
<dbReference type="Gene3D" id="3.40.190.10">
    <property type="entry name" value="Periplasmic binding protein-like II"/>
    <property type="match status" value="2"/>
</dbReference>
<comment type="caution">
    <text evidence="6">The sequence shown here is derived from an EMBL/GenBank/DDBJ whole genome shotgun (WGS) entry which is preliminary data.</text>
</comment>
<dbReference type="Pfam" id="PF12849">
    <property type="entry name" value="PBP_like_2"/>
    <property type="match status" value="1"/>
</dbReference>
<gene>
    <name evidence="6" type="ORF">CH333_01540</name>
</gene>
<comment type="similarity">
    <text evidence="1 4">Belongs to the PstS family.</text>
</comment>
<evidence type="ECO:0000259" key="5">
    <source>
        <dbReference type="Pfam" id="PF12849"/>
    </source>
</evidence>
<keyword evidence="3 4" id="KW-0732">Signal</keyword>
<protein>
    <recommendedName>
        <fullName evidence="4">Phosphate-binding protein</fullName>
    </recommendedName>
</protein>
<evidence type="ECO:0000313" key="6">
    <source>
        <dbReference type="EMBL" id="OYD17249.1"/>
    </source>
</evidence>
<name>A0A235BYL7_UNCW3</name>
<proteinExistence type="inferred from homology"/>
<dbReference type="GO" id="GO:0006817">
    <property type="term" value="P:phosphate ion transport"/>
    <property type="evidence" value="ECO:0007669"/>
    <property type="project" value="UniProtKB-UniRule"/>
</dbReference>
<dbReference type="InterPro" id="IPR050811">
    <property type="entry name" value="Phosphate_ABC_transporter"/>
</dbReference>
<reference evidence="6 7" key="1">
    <citation type="submission" date="2017-07" db="EMBL/GenBank/DDBJ databases">
        <title>Recovery of genomes from metagenomes via a dereplication, aggregation, and scoring strategy.</title>
        <authorList>
            <person name="Sieber C.M."/>
            <person name="Probst A.J."/>
            <person name="Sharrar A."/>
            <person name="Thomas B.C."/>
            <person name="Hess M."/>
            <person name="Tringe S.G."/>
            <person name="Banfield J.F."/>
        </authorList>
    </citation>
    <scope>NUCLEOTIDE SEQUENCE [LARGE SCALE GENOMIC DNA]</scope>
    <source>
        <strain evidence="6">JGI_Cruoil_03_44_89</strain>
    </source>
</reference>
<organism evidence="6 7">
    <name type="scientific">candidate division WOR-3 bacterium JGI_Cruoil_03_44_89</name>
    <dbReference type="NCBI Taxonomy" id="1973748"/>
    <lineage>
        <taxon>Bacteria</taxon>
        <taxon>Bacteria division WOR-3</taxon>
    </lineage>
</organism>
<evidence type="ECO:0000256" key="1">
    <source>
        <dbReference type="ARBA" id="ARBA00008725"/>
    </source>
</evidence>
<evidence type="ECO:0000256" key="2">
    <source>
        <dbReference type="ARBA" id="ARBA00022448"/>
    </source>
</evidence>
<dbReference type="EMBL" id="NOZQ01000027">
    <property type="protein sequence ID" value="OYD17249.1"/>
    <property type="molecule type" value="Genomic_DNA"/>
</dbReference>
<dbReference type="AlphaFoldDB" id="A0A235BYL7"/>
<evidence type="ECO:0000313" key="7">
    <source>
        <dbReference type="Proteomes" id="UP000215215"/>
    </source>
</evidence>